<feature type="compositionally biased region" description="Basic and acidic residues" evidence="3">
    <location>
        <begin position="420"/>
        <end position="443"/>
    </location>
</feature>
<evidence type="ECO:0000313" key="6">
    <source>
        <dbReference type="Proteomes" id="UP000694580"/>
    </source>
</evidence>
<reference evidence="5" key="2">
    <citation type="submission" date="2025-08" db="UniProtKB">
        <authorList>
            <consortium name="Ensembl"/>
        </authorList>
    </citation>
    <scope>IDENTIFICATION</scope>
</reference>
<evidence type="ECO:0000256" key="2">
    <source>
        <dbReference type="ARBA" id="ARBA00040329"/>
    </source>
</evidence>
<proteinExistence type="predicted"/>
<reference evidence="5" key="3">
    <citation type="submission" date="2025-09" db="UniProtKB">
        <authorList>
            <consortium name="Ensembl"/>
        </authorList>
    </citation>
    <scope>IDENTIFICATION</scope>
</reference>
<accession>A0AAY4AH55</accession>
<feature type="compositionally biased region" description="Basic and acidic residues" evidence="3">
    <location>
        <begin position="451"/>
        <end position="462"/>
    </location>
</feature>
<feature type="compositionally biased region" description="Basic residues" evidence="3">
    <location>
        <begin position="74"/>
        <end position="83"/>
    </location>
</feature>
<evidence type="ECO:0000256" key="1">
    <source>
        <dbReference type="ARBA" id="ARBA00023054"/>
    </source>
</evidence>
<protein>
    <recommendedName>
        <fullName evidence="2">Lysine-rich coiled-coil protein 1</fullName>
    </recommendedName>
</protein>
<keyword evidence="6" id="KW-1185">Reference proteome</keyword>
<dbReference type="InterPro" id="IPR036236">
    <property type="entry name" value="Znf_C2H2_sf"/>
</dbReference>
<dbReference type="AlphaFoldDB" id="A0AAY4AH55"/>
<sequence>MVFSSAVVAKSHYAGKVHAKNRVPNTAKECEETPGPKDPVQPVTPDMDLNDPNRHCRMCAATFNTPLMAKQHYSGRKHQRKQSRQVVQQEMGPSEDSAGGTLTCPVCGVSLSSVEMYQSHMQGNKHQLQEKKVGEVCKSRRKVYDTFQDELADYIQVQKSRGLEPKASPGTQGGMEGEEQKEDETGEVDQRLALLRPVALFSSPPSYAPPHFQPPGIHFPFWRSGSAQAGQWRRGFAQPYQMVRHPDPTVQRPMRRRSSESFSPSSSSDSSSSDDSSYSSSSDYERERRRQKRKQRRDRGGRERDDEEEEKDSVRKRRAREQEDEEPGDKTSKRKRQRSEDEGQVEEEKEKRSQRKRRERERSKREGGPGEEEDERKRRRQKRRNQPHRDQCSSKKKREDVEKASQNDTPDEVISTGMEGHTHGRTTAENDERPQGRTKEKVRKEKKRMKDRMAGADTRTEEEKLWDETVLGMF</sequence>
<dbReference type="Ensembl" id="ENSDCDT00010006852.1">
    <property type="protein sequence ID" value="ENSDCDP00010006631.1"/>
    <property type="gene ID" value="ENSDCDG00010002847.1"/>
</dbReference>
<feature type="region of interest" description="Disordered" evidence="3">
    <location>
        <begin position="74"/>
        <end position="98"/>
    </location>
</feature>
<dbReference type="PROSITE" id="PS00028">
    <property type="entry name" value="ZINC_FINGER_C2H2_1"/>
    <property type="match status" value="2"/>
</dbReference>
<feature type="domain" description="C2H2-type" evidence="4">
    <location>
        <begin position="56"/>
        <end position="78"/>
    </location>
</feature>
<dbReference type="SMART" id="SM00451">
    <property type="entry name" value="ZnF_U1"/>
    <property type="match status" value="2"/>
</dbReference>
<name>A0AAY4AH55_9TELE</name>
<organism evidence="5 6">
    <name type="scientific">Denticeps clupeoides</name>
    <name type="common">denticle herring</name>
    <dbReference type="NCBI Taxonomy" id="299321"/>
    <lineage>
        <taxon>Eukaryota</taxon>
        <taxon>Metazoa</taxon>
        <taxon>Chordata</taxon>
        <taxon>Craniata</taxon>
        <taxon>Vertebrata</taxon>
        <taxon>Euteleostomi</taxon>
        <taxon>Actinopterygii</taxon>
        <taxon>Neopterygii</taxon>
        <taxon>Teleostei</taxon>
        <taxon>Clupei</taxon>
        <taxon>Clupeiformes</taxon>
        <taxon>Denticipitoidei</taxon>
        <taxon>Denticipitidae</taxon>
        <taxon>Denticeps</taxon>
    </lineage>
</organism>
<evidence type="ECO:0000313" key="5">
    <source>
        <dbReference type="Ensembl" id="ENSDCDP00010006631.1"/>
    </source>
</evidence>
<dbReference type="InterPro" id="IPR003604">
    <property type="entry name" value="Matrin/U1-like-C_Znf_C2H2"/>
</dbReference>
<gene>
    <name evidence="5" type="primary">NSRP1</name>
</gene>
<feature type="region of interest" description="Disordered" evidence="3">
    <location>
        <begin position="160"/>
        <end position="187"/>
    </location>
</feature>
<dbReference type="Proteomes" id="UP000694580">
    <property type="component" value="Chromosome 3"/>
</dbReference>
<dbReference type="Pfam" id="PF12874">
    <property type="entry name" value="zf-met"/>
    <property type="match status" value="2"/>
</dbReference>
<dbReference type="InterPro" id="IPR013087">
    <property type="entry name" value="Znf_C2H2_type"/>
</dbReference>
<dbReference type="GO" id="GO:0008270">
    <property type="term" value="F:zinc ion binding"/>
    <property type="evidence" value="ECO:0007669"/>
    <property type="project" value="InterPro"/>
</dbReference>
<evidence type="ECO:0000259" key="4">
    <source>
        <dbReference type="PROSITE" id="PS00028"/>
    </source>
</evidence>
<feature type="compositionally biased region" description="Basic and acidic residues" evidence="3">
    <location>
        <begin position="387"/>
        <end position="405"/>
    </location>
</feature>
<dbReference type="PANTHER" id="PTHR46742:SF3">
    <property type="entry name" value="LYSINE-RICH COILED-COIL PROTEIN 1"/>
    <property type="match status" value="1"/>
</dbReference>
<keyword evidence="1" id="KW-0175">Coiled coil</keyword>
<feature type="compositionally biased region" description="Basic and acidic residues" evidence="3">
    <location>
        <begin position="338"/>
        <end position="351"/>
    </location>
</feature>
<feature type="compositionally biased region" description="Basic residues" evidence="3">
    <location>
        <begin position="377"/>
        <end position="386"/>
    </location>
</feature>
<feature type="compositionally biased region" description="Acidic residues" evidence="3">
    <location>
        <begin position="176"/>
        <end position="187"/>
    </location>
</feature>
<dbReference type="Gene3D" id="3.30.160.60">
    <property type="entry name" value="Classic Zinc Finger"/>
    <property type="match status" value="2"/>
</dbReference>
<feature type="region of interest" description="Disordered" evidence="3">
    <location>
        <begin position="237"/>
        <end position="462"/>
    </location>
</feature>
<dbReference type="PANTHER" id="PTHR46742">
    <property type="entry name" value="LYSINE-RICH COILED-COIL PROTEIN 1"/>
    <property type="match status" value="1"/>
</dbReference>
<dbReference type="GeneTree" id="ENSGT00940000156888"/>
<evidence type="ECO:0000256" key="3">
    <source>
        <dbReference type="SAM" id="MobiDB-lite"/>
    </source>
</evidence>
<feature type="domain" description="C2H2-type" evidence="4">
    <location>
        <begin position="104"/>
        <end position="126"/>
    </location>
</feature>
<reference evidence="5 6" key="1">
    <citation type="submission" date="2020-06" db="EMBL/GenBank/DDBJ databases">
        <authorList>
            <consortium name="Wellcome Sanger Institute Data Sharing"/>
        </authorList>
    </citation>
    <scope>NUCLEOTIDE SEQUENCE [LARGE SCALE GENOMIC DNA]</scope>
</reference>
<dbReference type="SUPFAM" id="SSF57667">
    <property type="entry name" value="beta-beta-alpha zinc fingers"/>
    <property type="match status" value="2"/>
</dbReference>
<dbReference type="SMART" id="SM00355">
    <property type="entry name" value="ZnF_C2H2"/>
    <property type="match status" value="2"/>
</dbReference>
<dbReference type="GO" id="GO:0003676">
    <property type="term" value="F:nucleic acid binding"/>
    <property type="evidence" value="ECO:0007669"/>
    <property type="project" value="InterPro"/>
</dbReference>
<feature type="compositionally biased region" description="Low complexity" evidence="3">
    <location>
        <begin position="260"/>
        <end position="282"/>
    </location>
</feature>